<evidence type="ECO:0008006" key="4">
    <source>
        <dbReference type="Google" id="ProtNLM"/>
    </source>
</evidence>
<dbReference type="AlphaFoldDB" id="A0A5N6WBG9"/>
<feature type="transmembrane region" description="Helical" evidence="1">
    <location>
        <begin position="74"/>
        <end position="101"/>
    </location>
</feature>
<organism evidence="2 3">
    <name type="scientific">Aspergillus transmontanensis</name>
    <dbReference type="NCBI Taxonomy" id="1034304"/>
    <lineage>
        <taxon>Eukaryota</taxon>
        <taxon>Fungi</taxon>
        <taxon>Dikarya</taxon>
        <taxon>Ascomycota</taxon>
        <taxon>Pezizomycotina</taxon>
        <taxon>Eurotiomycetes</taxon>
        <taxon>Eurotiomycetidae</taxon>
        <taxon>Eurotiales</taxon>
        <taxon>Aspergillaceae</taxon>
        <taxon>Aspergillus</taxon>
        <taxon>Aspergillus subgen. Circumdati</taxon>
    </lineage>
</organism>
<keyword evidence="1" id="KW-0812">Transmembrane</keyword>
<feature type="transmembrane region" description="Helical" evidence="1">
    <location>
        <begin position="113"/>
        <end position="134"/>
    </location>
</feature>
<dbReference type="EMBL" id="ML738298">
    <property type="protein sequence ID" value="KAE8318201.1"/>
    <property type="molecule type" value="Genomic_DNA"/>
</dbReference>
<keyword evidence="3" id="KW-1185">Reference proteome</keyword>
<name>A0A5N6WBG9_9EURO</name>
<gene>
    <name evidence="2" type="ORF">BDV41DRAFT_560961</name>
</gene>
<evidence type="ECO:0000313" key="3">
    <source>
        <dbReference type="Proteomes" id="UP000325433"/>
    </source>
</evidence>
<keyword evidence="1" id="KW-1133">Transmembrane helix</keyword>
<evidence type="ECO:0000313" key="2">
    <source>
        <dbReference type="EMBL" id="KAE8318201.1"/>
    </source>
</evidence>
<evidence type="ECO:0000256" key="1">
    <source>
        <dbReference type="SAM" id="Phobius"/>
    </source>
</evidence>
<feature type="transmembrane region" description="Helical" evidence="1">
    <location>
        <begin position="140"/>
        <end position="159"/>
    </location>
</feature>
<keyword evidence="1" id="KW-0472">Membrane</keyword>
<dbReference type="Proteomes" id="UP000325433">
    <property type="component" value="Unassembled WGS sequence"/>
</dbReference>
<dbReference type="InterPro" id="IPR036259">
    <property type="entry name" value="MFS_trans_sf"/>
</dbReference>
<dbReference type="Gene3D" id="1.20.1250.20">
    <property type="entry name" value="MFS general substrate transporter like domains"/>
    <property type="match status" value="1"/>
</dbReference>
<protein>
    <recommendedName>
        <fullName evidence="4">Major facilitator superfamily domain-containing protein</fullName>
    </recommendedName>
</protein>
<sequence>MAFCEPAYTFFVLGGTLEFISLNIPFYYIQSFSISEGIATDGLGFYLLSILTTGSVLGRILPNVFANVIGPFNIIFTCTVITGAMMFALVNLSSLAGVIILSPDRALIGTRMGMGYAVMTIGNLVGTPAAGAFLQNRGFNVMWIFGGGVSIAGGIAMMMSRNFQGGWRLLIRQ</sequence>
<feature type="transmembrane region" description="Helical" evidence="1">
    <location>
        <begin position="41"/>
        <end position="62"/>
    </location>
</feature>
<reference evidence="3" key="1">
    <citation type="submission" date="2019-04" db="EMBL/GenBank/DDBJ databases">
        <title>Friends and foes A comparative genomics studyof 23 Aspergillus species from section Flavi.</title>
        <authorList>
            <consortium name="DOE Joint Genome Institute"/>
            <person name="Kjaerbolling I."/>
            <person name="Vesth T."/>
            <person name="Frisvad J.C."/>
            <person name="Nybo J.L."/>
            <person name="Theobald S."/>
            <person name="Kildgaard S."/>
            <person name="Isbrandt T."/>
            <person name="Kuo A."/>
            <person name="Sato A."/>
            <person name="Lyhne E.K."/>
            <person name="Kogle M.E."/>
            <person name="Wiebenga A."/>
            <person name="Kun R.S."/>
            <person name="Lubbers R.J."/>
            <person name="Makela M.R."/>
            <person name="Barry K."/>
            <person name="Chovatia M."/>
            <person name="Clum A."/>
            <person name="Daum C."/>
            <person name="Haridas S."/>
            <person name="He G."/>
            <person name="LaButti K."/>
            <person name="Lipzen A."/>
            <person name="Mondo S."/>
            <person name="Riley R."/>
            <person name="Salamov A."/>
            <person name="Simmons B.A."/>
            <person name="Magnuson J.K."/>
            <person name="Henrissat B."/>
            <person name="Mortensen U.H."/>
            <person name="Larsen T.O."/>
            <person name="Devries R.P."/>
            <person name="Grigoriev I.V."/>
            <person name="Machida M."/>
            <person name="Baker S.E."/>
            <person name="Andersen M.R."/>
        </authorList>
    </citation>
    <scope>NUCLEOTIDE SEQUENCE [LARGE SCALE GENOMIC DNA]</scope>
    <source>
        <strain evidence="3">CBS 130015</strain>
    </source>
</reference>
<proteinExistence type="predicted"/>
<feature type="transmembrane region" description="Helical" evidence="1">
    <location>
        <begin position="6"/>
        <end position="29"/>
    </location>
</feature>
<accession>A0A5N6WBG9</accession>
<dbReference type="SUPFAM" id="SSF103473">
    <property type="entry name" value="MFS general substrate transporter"/>
    <property type="match status" value="1"/>
</dbReference>